<sequence>MELLVLLLLTSSVLAANVVDEVNRLRQGFAASNGIPDMWKLVESEEMIKIAKTFSTDCSIHKPGKNYRYFYFHGNDQAGKFEGSLIAFINQNEHTNIRLVNQFFGSYMRKTAFFMDFLEPTQKKIGCVPMNCKLTDVSKQFTPEYKILCVLGDSQPSMPLPLPKSDKKPGTECGSNGHGEDGLCVENT</sequence>
<dbReference type="AlphaFoldDB" id="O45955"/>
<gene>
    <name evidence="3" type="ORF">CELE_Y51A2B.5</name>
    <name evidence="3 5" type="ORF">Y51A2B.5</name>
</gene>
<dbReference type="RefSeq" id="NP_507597.2">
    <property type="nucleotide sequence ID" value="NM_075196.2"/>
</dbReference>
<dbReference type="InterPro" id="IPR035940">
    <property type="entry name" value="CAP_sf"/>
</dbReference>
<dbReference type="PIR" id="T27063">
    <property type="entry name" value="T27063"/>
</dbReference>
<dbReference type="KEGG" id="cel:CELE_Y51A2B.5"/>
<dbReference type="InParanoid" id="O45955"/>
<dbReference type="STRING" id="6239.Y51A2B.5.1"/>
<dbReference type="Gene3D" id="3.40.33.10">
    <property type="entry name" value="CAP"/>
    <property type="match status" value="1"/>
</dbReference>
<dbReference type="FunCoup" id="O45955">
    <property type="interactions" value="1521"/>
</dbReference>
<name>O45955_CAEEL</name>
<evidence type="ECO:0000256" key="1">
    <source>
        <dbReference type="SAM" id="MobiDB-lite"/>
    </source>
</evidence>
<dbReference type="Bgee" id="WBGene00013069">
    <property type="expression patterns" value="Expressed in material anatomical entity and 2 other cell types or tissues"/>
</dbReference>
<dbReference type="WormBase" id="Y51A2B.5">
    <property type="protein sequence ID" value="CE35102"/>
    <property type="gene ID" value="WBGene00013069"/>
</dbReference>
<dbReference type="GeneID" id="190130"/>
<dbReference type="OMA" id="GNISNTW"/>
<evidence type="ECO:0000313" key="3">
    <source>
        <dbReference type="EMBL" id="CAA16391.2"/>
    </source>
</evidence>
<reference evidence="3 4" key="1">
    <citation type="journal article" date="1998" name="Science">
        <title>Genome sequence of the nematode C. elegans: a platform for investigating biology.</title>
        <authorList>
            <consortium name="The C. elegans sequencing consortium"/>
            <person name="Sulson J.E."/>
            <person name="Waterston R."/>
        </authorList>
    </citation>
    <scope>NUCLEOTIDE SEQUENCE [LARGE SCALE GENOMIC DNA]</scope>
    <source>
        <strain evidence="3 4">Bristol N2</strain>
    </source>
</reference>
<feature type="chain" id="PRO_5012135817" evidence="2">
    <location>
        <begin position="16"/>
        <end position="188"/>
    </location>
</feature>
<dbReference type="Proteomes" id="UP000001940">
    <property type="component" value="Chromosome V"/>
</dbReference>
<dbReference type="HOGENOM" id="CLU_1449002_0_0_1"/>
<dbReference type="AGR" id="WB:WBGene00013069"/>
<dbReference type="SMR" id="O45955"/>
<dbReference type="eggNOG" id="ENOG502THTV">
    <property type="taxonomic scope" value="Eukaryota"/>
</dbReference>
<dbReference type="EMBL" id="BX284605">
    <property type="protein sequence ID" value="CAA16391.2"/>
    <property type="molecule type" value="Genomic_DNA"/>
</dbReference>
<evidence type="ECO:0000256" key="2">
    <source>
        <dbReference type="SAM" id="SignalP"/>
    </source>
</evidence>
<dbReference type="SUPFAM" id="SSF55797">
    <property type="entry name" value="PR-1-like"/>
    <property type="match status" value="1"/>
</dbReference>
<proteinExistence type="predicted"/>
<feature type="region of interest" description="Disordered" evidence="1">
    <location>
        <begin position="160"/>
        <end position="188"/>
    </location>
</feature>
<evidence type="ECO:0000313" key="5">
    <source>
        <dbReference type="WormBase" id="Y51A2B.5"/>
    </source>
</evidence>
<keyword evidence="4" id="KW-1185">Reference proteome</keyword>
<keyword evidence="2" id="KW-0732">Signal</keyword>
<evidence type="ECO:0000313" key="4">
    <source>
        <dbReference type="Proteomes" id="UP000001940"/>
    </source>
</evidence>
<dbReference type="PaxDb" id="6239-Y51A2B.5"/>
<organism evidence="3 4">
    <name type="scientific">Caenorhabditis elegans</name>
    <dbReference type="NCBI Taxonomy" id="6239"/>
    <lineage>
        <taxon>Eukaryota</taxon>
        <taxon>Metazoa</taxon>
        <taxon>Ecdysozoa</taxon>
        <taxon>Nematoda</taxon>
        <taxon>Chromadorea</taxon>
        <taxon>Rhabditida</taxon>
        <taxon>Rhabditina</taxon>
        <taxon>Rhabditomorpha</taxon>
        <taxon>Rhabditoidea</taxon>
        <taxon>Rhabditidae</taxon>
        <taxon>Peloderinae</taxon>
        <taxon>Caenorhabditis</taxon>
    </lineage>
</organism>
<dbReference type="UCSC" id="Y51A2B.5">
    <property type="organism name" value="c. elegans"/>
</dbReference>
<protein>
    <submittedName>
        <fullName evidence="3">SCP domain-containing protein</fullName>
    </submittedName>
</protein>
<accession>O45955</accession>
<feature type="signal peptide" evidence="2">
    <location>
        <begin position="1"/>
        <end position="15"/>
    </location>
</feature>
<dbReference type="CTD" id="190130"/>